<dbReference type="AlphaFoldDB" id="A0A3M0SV48"/>
<accession>A0A3M0SV48</accession>
<reference evidence="1 2" key="1">
    <citation type="submission" date="2018-10" db="EMBL/GenBank/DDBJ databases">
        <title>Genome-centric metagenomics revealed C2 chemical producing, CO utilizing Clostridium with novel acetogenic gene cluster.</title>
        <authorList>
            <person name="Kang H."/>
            <person name="Park B."/>
            <person name="Choi I.G."/>
            <person name="Chang I.S."/>
        </authorList>
    </citation>
    <scope>NUCLEOTIDE SEQUENCE [LARGE SCALE GENOMIC DNA]</scope>
    <source>
        <strain evidence="1 2">H21-9</strain>
    </source>
</reference>
<evidence type="ECO:0000313" key="1">
    <source>
        <dbReference type="EMBL" id="RMD02324.1"/>
    </source>
</evidence>
<comment type="caution">
    <text evidence="1">The sequence shown here is derived from an EMBL/GenBank/DDBJ whole genome shotgun (WGS) entry which is preliminary data.</text>
</comment>
<sequence length="359" mass="43112">MDTNNRDMNFKDFIKLLGWSKNKFYANIEKMCSKEVYDIDINEFRNAGKAKLDYEKDDRNFCFKKEWKDIAYVLFTMFSENPFYRKNSTVQSVNLDDIIKYNKKCLKLVADKLPDNFRRETQIHPVYISTIMETEIIENISKKIQLMFDCVSRLPIEKRVELWMNLDNEINEKIIYYYISSYIDKKDVDDSKGELFQKQLFGEYQNVSLDKYMAQVLKNEISSEFVKNRDKVIKERDDLYKMLDQIAMLLDSPEEIKAVNERWEKEIGEEKHKKMQEELLENEVKQRLDDAHKMVSINTSIDGTINKYIKMLKNDKQDETKKEFIKRLEELKEMNKNNKFKNISDRILCELSYGIINRQ</sequence>
<proteinExistence type="predicted"/>
<name>A0A3M0SV48_9CLOT</name>
<dbReference type="Proteomes" id="UP000277999">
    <property type="component" value="Unassembled WGS sequence"/>
</dbReference>
<dbReference type="EMBL" id="RFAQ01000014">
    <property type="protein sequence ID" value="RMD02324.1"/>
    <property type="molecule type" value="Genomic_DNA"/>
</dbReference>
<organism evidence="1 2">
    <name type="scientific">Clostridium autoethanogenum</name>
    <dbReference type="NCBI Taxonomy" id="84023"/>
    <lineage>
        <taxon>Bacteria</taxon>
        <taxon>Bacillati</taxon>
        <taxon>Bacillota</taxon>
        <taxon>Clostridia</taxon>
        <taxon>Eubacteriales</taxon>
        <taxon>Clostridiaceae</taxon>
        <taxon>Clostridium</taxon>
    </lineage>
</organism>
<protein>
    <submittedName>
        <fullName evidence="1">Uncharacterized protein</fullName>
    </submittedName>
</protein>
<gene>
    <name evidence="1" type="ORF">D9O40_06720</name>
</gene>
<evidence type="ECO:0000313" key="2">
    <source>
        <dbReference type="Proteomes" id="UP000277999"/>
    </source>
</evidence>
<dbReference type="RefSeq" id="WP_122058477.1">
    <property type="nucleotide sequence ID" value="NZ_RFAQ01000014.1"/>
</dbReference>